<feature type="compositionally biased region" description="Low complexity" evidence="2">
    <location>
        <begin position="11"/>
        <end position="22"/>
    </location>
</feature>
<keyword evidence="1" id="KW-0175">Coiled coil</keyword>
<feature type="region of interest" description="Disordered" evidence="2">
    <location>
        <begin position="74"/>
        <end position="107"/>
    </location>
</feature>
<dbReference type="Gene3D" id="2.30.30.40">
    <property type="entry name" value="SH3 Domains"/>
    <property type="match status" value="2"/>
</dbReference>
<feature type="region of interest" description="Disordered" evidence="2">
    <location>
        <begin position="1"/>
        <end position="22"/>
    </location>
</feature>
<evidence type="ECO:0000256" key="1">
    <source>
        <dbReference type="SAM" id="Coils"/>
    </source>
</evidence>
<gene>
    <name evidence="3" type="ORF">OOZ53_24115</name>
</gene>
<evidence type="ECO:0000313" key="3">
    <source>
        <dbReference type="EMBL" id="MDA4848465.1"/>
    </source>
</evidence>
<sequence>MGRTARKIQRRPYAPAARAAKPRNPARLMAIALVAAFGGAAGAVLGAALYNTTQSSQQQPADPAGAVETAALDKKATPAAGPDMEQTAAIDQTKPDKTAGNKPSAATAGSALNAEAVAPDSATTGFTSGTQIASARAFLPAEPKSQDRLPTIASARFDSSFGSLEKQEVERPKKKKKMTLPSLMEESIIRVDKAETGSIVPPEVAVEVAETEAEIAEMEQKMAALDSENFNVLRQPVLPEASPAIGSGMVKSKARKWVNLRAEPNNTAPIVDIVPAKASILADQNCTRWCGVVYKGQKGFIYRTFIIRPERSSQPSLLASADSDFKPKPKAQEADEEFGETAKSVAAYPVSEAEKLGYRNGRATKWVNMRARRSSKSKVLAIVPQNAELMAETNCRWCRVVYGDKKGYIYKTYIKYTDKKG</sequence>
<evidence type="ECO:0000256" key="2">
    <source>
        <dbReference type="SAM" id="MobiDB-lite"/>
    </source>
</evidence>
<dbReference type="Proteomes" id="UP001148313">
    <property type="component" value="Unassembled WGS sequence"/>
</dbReference>
<proteinExistence type="predicted"/>
<feature type="compositionally biased region" description="Basic residues" evidence="2">
    <location>
        <begin position="1"/>
        <end position="10"/>
    </location>
</feature>
<comment type="caution">
    <text evidence="3">The sequence shown here is derived from an EMBL/GenBank/DDBJ whole genome shotgun (WGS) entry which is preliminary data.</text>
</comment>
<evidence type="ECO:0000313" key="4">
    <source>
        <dbReference type="Proteomes" id="UP001148313"/>
    </source>
</evidence>
<name>A0ABT4VUS8_9HYPH</name>
<organism evidence="3 4">
    <name type="scientific">Hoeflea poritis</name>
    <dbReference type="NCBI Taxonomy" id="2993659"/>
    <lineage>
        <taxon>Bacteria</taxon>
        <taxon>Pseudomonadati</taxon>
        <taxon>Pseudomonadota</taxon>
        <taxon>Alphaproteobacteria</taxon>
        <taxon>Hyphomicrobiales</taxon>
        <taxon>Rhizobiaceae</taxon>
        <taxon>Hoeflea</taxon>
    </lineage>
</organism>
<reference evidence="3" key="1">
    <citation type="submission" date="2022-11" db="EMBL/GenBank/DDBJ databases">
        <title>Hoeflea poritis sp. nov., isolated from scleractinian coral Porites lutea.</title>
        <authorList>
            <person name="Zhang G."/>
            <person name="Wei Q."/>
            <person name="Cai L."/>
        </authorList>
    </citation>
    <scope>NUCLEOTIDE SEQUENCE</scope>
    <source>
        <strain evidence="3">E7-10</strain>
    </source>
</reference>
<protein>
    <submittedName>
        <fullName evidence="3">SH3 domain-containing protein</fullName>
    </submittedName>
</protein>
<dbReference type="EMBL" id="JAPJZH010000023">
    <property type="protein sequence ID" value="MDA4848465.1"/>
    <property type="molecule type" value="Genomic_DNA"/>
</dbReference>
<feature type="coiled-coil region" evidence="1">
    <location>
        <begin position="208"/>
        <end position="235"/>
    </location>
</feature>
<dbReference type="RefSeq" id="WP_271092331.1">
    <property type="nucleotide sequence ID" value="NZ_JAPJZH010000023.1"/>
</dbReference>
<keyword evidence="4" id="KW-1185">Reference proteome</keyword>
<accession>A0ABT4VUS8</accession>